<keyword evidence="1" id="KW-0472">Membrane</keyword>
<reference evidence="2" key="1">
    <citation type="journal article" date="2014" name="BMC Genomics">
        <title>The Babesia bovis gene and promoter model: an update from full-length EST analysis.</title>
        <authorList>
            <person name="Yamagishi J."/>
            <person name="Wakaguri H."/>
            <person name="Yokoyama N."/>
            <person name="Yamashita R."/>
            <person name="Suzuki Y."/>
            <person name="Xuan X."/>
            <person name="Igarashi I."/>
        </authorList>
    </citation>
    <scope>NUCLEOTIDE SEQUENCE</scope>
    <source>
        <strain evidence="2">Texas</strain>
    </source>
</reference>
<evidence type="ECO:0000256" key="1">
    <source>
        <dbReference type="SAM" id="Phobius"/>
    </source>
</evidence>
<sequence length="101" mass="11157">MPNLIGSWHIAQIDLASTVIGGTHVSLYSCFAVCERNDRVRPRLIAAVLSSWRAFSCNCIKMFANIAKFQFSGIISTIALPLMAALWVHKGMYLASRSLAR</sequence>
<dbReference type="EMBL" id="AK441767">
    <property type="protein sequence ID" value="BAN65561.1"/>
    <property type="molecule type" value="mRNA"/>
</dbReference>
<dbReference type="AlphaFoldDB" id="S6B8T5"/>
<proteinExistence type="evidence at transcript level"/>
<feature type="transmembrane region" description="Helical" evidence="1">
    <location>
        <begin position="69"/>
        <end position="88"/>
    </location>
</feature>
<protein>
    <submittedName>
        <fullName evidence="2">Uncharacterized protein</fullName>
    </submittedName>
</protein>
<name>S6B8T5_BABBO</name>
<keyword evidence="1" id="KW-1133">Transmembrane helix</keyword>
<organism evidence="2">
    <name type="scientific">Babesia bovis</name>
    <dbReference type="NCBI Taxonomy" id="5865"/>
    <lineage>
        <taxon>Eukaryota</taxon>
        <taxon>Sar</taxon>
        <taxon>Alveolata</taxon>
        <taxon>Apicomplexa</taxon>
        <taxon>Aconoidasida</taxon>
        <taxon>Piroplasmida</taxon>
        <taxon>Babesiidae</taxon>
        <taxon>Babesia</taxon>
    </lineage>
</organism>
<evidence type="ECO:0000313" key="2">
    <source>
        <dbReference type="EMBL" id="BAN65561.1"/>
    </source>
</evidence>
<keyword evidence="1" id="KW-0812">Transmembrane</keyword>
<accession>S6B8T5</accession>